<dbReference type="PANTHER" id="PTHR24223">
    <property type="entry name" value="ATP-BINDING CASSETTE SUB-FAMILY C"/>
    <property type="match status" value="1"/>
</dbReference>
<feature type="domain" description="ABC transporter" evidence="3">
    <location>
        <begin position="1"/>
        <end position="214"/>
    </location>
</feature>
<reference evidence="4" key="1">
    <citation type="submission" date="2022-07" db="EMBL/GenBank/DDBJ databases">
        <title>Phylogenomic reconstructions and comparative analyses of Kickxellomycotina fungi.</title>
        <authorList>
            <person name="Reynolds N.K."/>
            <person name="Stajich J.E."/>
            <person name="Barry K."/>
            <person name="Grigoriev I.V."/>
            <person name="Crous P."/>
            <person name="Smith M.E."/>
        </authorList>
    </citation>
    <scope>NUCLEOTIDE SEQUENCE</scope>
    <source>
        <strain evidence="4">NBRC 105413</strain>
    </source>
</reference>
<gene>
    <name evidence="4" type="primary">BPT1</name>
    <name evidence="4" type="ORF">LPJ64_006359</name>
</gene>
<evidence type="ECO:0000313" key="5">
    <source>
        <dbReference type="Proteomes" id="UP001145021"/>
    </source>
</evidence>
<dbReference type="FunFam" id="3.40.50.300:FF:003492">
    <property type="entry name" value="AGAP012735-PA"/>
    <property type="match status" value="1"/>
</dbReference>
<keyword evidence="1" id="KW-0547">Nucleotide-binding</keyword>
<keyword evidence="5" id="KW-1185">Reference proteome</keyword>
<dbReference type="CDD" id="cd03244">
    <property type="entry name" value="ABCC_MRP_domain2"/>
    <property type="match status" value="1"/>
</dbReference>
<evidence type="ECO:0000256" key="2">
    <source>
        <dbReference type="ARBA" id="ARBA00022840"/>
    </source>
</evidence>
<evidence type="ECO:0000259" key="3">
    <source>
        <dbReference type="PROSITE" id="PS50893"/>
    </source>
</evidence>
<evidence type="ECO:0000313" key="4">
    <source>
        <dbReference type="EMBL" id="KAJ1641705.1"/>
    </source>
</evidence>
<keyword evidence="2 4" id="KW-0067">ATP-binding</keyword>
<dbReference type="PROSITE" id="PS50893">
    <property type="entry name" value="ABC_TRANSPORTER_2"/>
    <property type="match status" value="1"/>
</dbReference>
<dbReference type="GO" id="GO:0016020">
    <property type="term" value="C:membrane"/>
    <property type="evidence" value="ECO:0007669"/>
    <property type="project" value="TreeGrafter"/>
</dbReference>
<comment type="caution">
    <text evidence="4">The sequence shown here is derived from an EMBL/GenBank/DDBJ whole genome shotgun (WGS) entry which is preliminary data.</text>
</comment>
<dbReference type="SUPFAM" id="SSF52540">
    <property type="entry name" value="P-loop containing nucleoside triphosphate hydrolases"/>
    <property type="match status" value="1"/>
</dbReference>
<feature type="non-terminal residue" evidence="4">
    <location>
        <position position="223"/>
    </location>
</feature>
<proteinExistence type="predicted"/>
<dbReference type="GO" id="GO:0005524">
    <property type="term" value="F:ATP binding"/>
    <property type="evidence" value="ECO:0007669"/>
    <property type="project" value="UniProtKB-KW"/>
</dbReference>
<accession>A0A9W8CGS3</accession>
<evidence type="ECO:0000256" key="1">
    <source>
        <dbReference type="ARBA" id="ARBA00022741"/>
    </source>
</evidence>
<dbReference type="InterPro" id="IPR027417">
    <property type="entry name" value="P-loop_NTPase"/>
</dbReference>
<dbReference type="EMBL" id="JANBOH010000712">
    <property type="protein sequence ID" value="KAJ1641705.1"/>
    <property type="molecule type" value="Genomic_DNA"/>
</dbReference>
<dbReference type="Gene3D" id="3.40.50.300">
    <property type="entry name" value="P-loop containing nucleotide triphosphate hydrolases"/>
    <property type="match status" value="1"/>
</dbReference>
<sequence length="223" mass="25220">MRMVEAASGTIRIDGIDISTIGLHDLRSHISVIPQNPALFEASIRENLDPYKQFTDDELWEAIRAAQVDEFINTPTRNFVEKTEKELDEIADTDSNYGPWIQGVGLDKWVEHNGQNFSIGQQQLISLCRALLWKRKIVVLDEATANVDSKTDAIMQKIIRSKFNDSTVLTIAHRLDTIMDSDRILVIDQGKAVEFDTPKMLLADKDSYFARLVESMKLNQGAP</sequence>
<dbReference type="GO" id="GO:0016887">
    <property type="term" value="F:ATP hydrolysis activity"/>
    <property type="evidence" value="ECO:0007669"/>
    <property type="project" value="InterPro"/>
</dbReference>
<dbReference type="Proteomes" id="UP001145021">
    <property type="component" value="Unassembled WGS sequence"/>
</dbReference>
<protein>
    <submittedName>
        <fullName evidence="4">ATP-binding cassette bilirubin transporter bpt1</fullName>
    </submittedName>
</protein>
<dbReference type="Pfam" id="PF00005">
    <property type="entry name" value="ABC_tran"/>
    <property type="match status" value="1"/>
</dbReference>
<name>A0A9W8CGS3_9FUNG</name>
<dbReference type="GO" id="GO:0042626">
    <property type="term" value="F:ATPase-coupled transmembrane transporter activity"/>
    <property type="evidence" value="ECO:0007669"/>
    <property type="project" value="TreeGrafter"/>
</dbReference>
<dbReference type="InterPro" id="IPR050173">
    <property type="entry name" value="ABC_transporter_C-like"/>
</dbReference>
<organism evidence="4 5">
    <name type="scientific">Coemansia asiatica</name>
    <dbReference type="NCBI Taxonomy" id="1052880"/>
    <lineage>
        <taxon>Eukaryota</taxon>
        <taxon>Fungi</taxon>
        <taxon>Fungi incertae sedis</taxon>
        <taxon>Zoopagomycota</taxon>
        <taxon>Kickxellomycotina</taxon>
        <taxon>Kickxellomycetes</taxon>
        <taxon>Kickxellales</taxon>
        <taxon>Kickxellaceae</taxon>
        <taxon>Coemansia</taxon>
    </lineage>
</organism>
<dbReference type="InterPro" id="IPR003439">
    <property type="entry name" value="ABC_transporter-like_ATP-bd"/>
</dbReference>
<dbReference type="AlphaFoldDB" id="A0A9W8CGS3"/>